<keyword evidence="2" id="KW-1185">Reference proteome</keyword>
<dbReference type="AlphaFoldDB" id="A0ABD3UZK1"/>
<dbReference type="Gene3D" id="2.120.10.30">
    <property type="entry name" value="TolB, C-terminal domain"/>
    <property type="match status" value="1"/>
</dbReference>
<protein>
    <submittedName>
        <fullName evidence="1">Uncharacterized protein</fullName>
    </submittedName>
</protein>
<reference evidence="1 2" key="1">
    <citation type="submission" date="2024-11" db="EMBL/GenBank/DDBJ databases">
        <title>Chromosome-level genome assembly of the freshwater bivalve Anodonta woodiana.</title>
        <authorList>
            <person name="Chen X."/>
        </authorList>
    </citation>
    <scope>NUCLEOTIDE SEQUENCE [LARGE SCALE GENOMIC DNA]</scope>
    <source>
        <strain evidence="1">MN2024</strain>
        <tissue evidence="1">Gills</tissue>
    </source>
</reference>
<proteinExistence type="predicted"/>
<dbReference type="GO" id="GO:0008270">
    <property type="term" value="F:zinc ion binding"/>
    <property type="evidence" value="ECO:0007669"/>
    <property type="project" value="UniProtKB-KW"/>
</dbReference>
<dbReference type="PANTHER" id="PTHR24104">
    <property type="entry name" value="E3 UBIQUITIN-PROTEIN LIGASE NHLRC1-RELATED"/>
    <property type="match status" value="1"/>
</dbReference>
<accession>A0ABD3UZK1</accession>
<name>A0ABD3UZK1_SINWO</name>
<dbReference type="SUPFAM" id="SSF101898">
    <property type="entry name" value="NHL repeat"/>
    <property type="match status" value="1"/>
</dbReference>
<dbReference type="PANTHER" id="PTHR24104:SF25">
    <property type="entry name" value="PROTEIN LIN-41"/>
    <property type="match status" value="1"/>
</dbReference>
<dbReference type="InterPro" id="IPR050952">
    <property type="entry name" value="TRIM-NHL_E3_ligases"/>
</dbReference>
<evidence type="ECO:0000313" key="1">
    <source>
        <dbReference type="EMBL" id="KAL3854829.1"/>
    </source>
</evidence>
<dbReference type="InterPro" id="IPR011042">
    <property type="entry name" value="6-blade_b-propeller_TolB-like"/>
</dbReference>
<dbReference type="Proteomes" id="UP001634394">
    <property type="component" value="Unassembled WGS sequence"/>
</dbReference>
<evidence type="ECO:0000313" key="2">
    <source>
        <dbReference type="Proteomes" id="UP001634394"/>
    </source>
</evidence>
<comment type="caution">
    <text evidence="1">The sequence shown here is derived from an EMBL/GenBank/DDBJ whole genome shotgun (WGS) entry which is preliminary data.</text>
</comment>
<dbReference type="EMBL" id="JBJQND010000014">
    <property type="protein sequence ID" value="KAL3854829.1"/>
    <property type="molecule type" value="Genomic_DNA"/>
</dbReference>
<sequence length="334" mass="38065">MIMQMKLYNEQVKEKLDEMETVTLELELDPQIQSVLALKLPIGRVKCKKERQRFFLSTVERSLNDCQVELMKGVKINIPCGKGDGHTGVTYLQGDQVMLTDFSNNKVHLLDSSYQYIASLALPGSPRDICVVDDKEIVVSLTEMKTLQFLSVTNGFIKLTRTVQTRFKCQGIASKGRGELVVSGNCNDSGKHYWSLVTSTGEKETCHEFDCQCHPSMTYVALNSSCTRVYVTVMNDHSLYCFNMDGMMLFHYSHESLLYPVGVATDRDENVYLVGHESQNIHQLKSDGTPMRIITKNVPYDVYAICFNSRRDKFLVTTISIQLERKNLYVFRLK</sequence>
<organism evidence="1 2">
    <name type="scientific">Sinanodonta woodiana</name>
    <name type="common">Chinese pond mussel</name>
    <name type="synonym">Anodonta woodiana</name>
    <dbReference type="NCBI Taxonomy" id="1069815"/>
    <lineage>
        <taxon>Eukaryota</taxon>
        <taxon>Metazoa</taxon>
        <taxon>Spiralia</taxon>
        <taxon>Lophotrochozoa</taxon>
        <taxon>Mollusca</taxon>
        <taxon>Bivalvia</taxon>
        <taxon>Autobranchia</taxon>
        <taxon>Heteroconchia</taxon>
        <taxon>Palaeoheterodonta</taxon>
        <taxon>Unionida</taxon>
        <taxon>Unionoidea</taxon>
        <taxon>Unionidae</taxon>
        <taxon>Unioninae</taxon>
        <taxon>Sinanodonta</taxon>
    </lineage>
</organism>
<gene>
    <name evidence="1" type="ORF">ACJMK2_014072</name>
</gene>